<evidence type="ECO:0000256" key="1">
    <source>
        <dbReference type="ARBA" id="ARBA00009437"/>
    </source>
</evidence>
<evidence type="ECO:0000256" key="3">
    <source>
        <dbReference type="ARBA" id="ARBA00023125"/>
    </source>
</evidence>
<dbReference type="Proteomes" id="UP001165263">
    <property type="component" value="Unassembled WGS sequence"/>
</dbReference>
<dbReference type="Pfam" id="PF00126">
    <property type="entry name" value="HTH_1"/>
    <property type="match status" value="2"/>
</dbReference>
<dbReference type="EMBL" id="JANUHC010000006">
    <property type="protein sequence ID" value="MCS0631175.1"/>
    <property type="molecule type" value="Genomic_DNA"/>
</dbReference>
<dbReference type="Gene3D" id="1.10.10.10">
    <property type="entry name" value="Winged helix-like DNA-binding domain superfamily/Winged helix DNA-binding domain"/>
    <property type="match status" value="2"/>
</dbReference>
<dbReference type="InterPro" id="IPR036390">
    <property type="entry name" value="WH_DNA-bd_sf"/>
</dbReference>
<dbReference type="InterPro" id="IPR000847">
    <property type="entry name" value="LysR_HTH_N"/>
</dbReference>
<gene>
    <name evidence="6" type="ORF">NX786_17720</name>
</gene>
<dbReference type="SUPFAM" id="SSF53850">
    <property type="entry name" value="Periplasmic binding protein-like II"/>
    <property type="match status" value="1"/>
</dbReference>
<dbReference type="Gene3D" id="3.40.190.10">
    <property type="entry name" value="Periplasmic binding protein-like II"/>
    <property type="match status" value="2"/>
</dbReference>
<protein>
    <submittedName>
        <fullName evidence="6">LysR substrate-binding domain-containing protein</fullName>
    </submittedName>
</protein>
<dbReference type="RefSeq" id="WP_259450257.1">
    <property type="nucleotide sequence ID" value="NZ_CP119520.1"/>
</dbReference>
<accession>A0ABT2C1C7</accession>
<evidence type="ECO:0000313" key="6">
    <source>
        <dbReference type="EMBL" id="MCS0631175.1"/>
    </source>
</evidence>
<comment type="caution">
    <text evidence="6">The sequence shown here is derived from an EMBL/GenBank/DDBJ whole genome shotgun (WGS) entry which is preliminary data.</text>
</comment>
<dbReference type="PRINTS" id="PR00039">
    <property type="entry name" value="HTHLYSR"/>
</dbReference>
<comment type="similarity">
    <text evidence="1">Belongs to the LysR transcriptional regulatory family.</text>
</comment>
<dbReference type="PANTHER" id="PTHR30419">
    <property type="entry name" value="HTH-TYPE TRANSCRIPTIONAL REGULATOR YBHD"/>
    <property type="match status" value="1"/>
</dbReference>
<dbReference type="PANTHER" id="PTHR30419:SF8">
    <property type="entry name" value="NITROGEN ASSIMILATION TRANSCRIPTIONAL ACTIVATOR-RELATED"/>
    <property type="match status" value="1"/>
</dbReference>
<evidence type="ECO:0000256" key="4">
    <source>
        <dbReference type="ARBA" id="ARBA00023163"/>
    </source>
</evidence>
<keyword evidence="4" id="KW-0804">Transcription</keyword>
<feature type="domain" description="HTH lysR-type" evidence="5">
    <location>
        <begin position="25"/>
        <end position="82"/>
    </location>
</feature>
<organism evidence="6 7">
    <name type="scientific">Telluria mixta</name>
    <dbReference type="NCBI Taxonomy" id="34071"/>
    <lineage>
        <taxon>Bacteria</taxon>
        <taxon>Pseudomonadati</taxon>
        <taxon>Pseudomonadota</taxon>
        <taxon>Betaproteobacteria</taxon>
        <taxon>Burkholderiales</taxon>
        <taxon>Oxalobacteraceae</taxon>
        <taxon>Telluria group</taxon>
        <taxon>Telluria</taxon>
    </lineage>
</organism>
<dbReference type="SUPFAM" id="SSF46785">
    <property type="entry name" value="Winged helix' DNA-binding domain"/>
    <property type="match status" value="2"/>
</dbReference>
<keyword evidence="7" id="KW-1185">Reference proteome</keyword>
<evidence type="ECO:0000313" key="7">
    <source>
        <dbReference type="Proteomes" id="UP001165263"/>
    </source>
</evidence>
<keyword evidence="3" id="KW-0238">DNA-binding</keyword>
<dbReference type="Pfam" id="PF03466">
    <property type="entry name" value="LysR_substrate"/>
    <property type="match status" value="1"/>
</dbReference>
<evidence type="ECO:0000256" key="2">
    <source>
        <dbReference type="ARBA" id="ARBA00023015"/>
    </source>
</evidence>
<keyword evidence="2" id="KW-0805">Transcription regulation</keyword>
<dbReference type="PROSITE" id="PS50931">
    <property type="entry name" value="HTH_LYSR"/>
    <property type="match status" value="2"/>
</dbReference>
<dbReference type="InterPro" id="IPR036388">
    <property type="entry name" value="WH-like_DNA-bd_sf"/>
</dbReference>
<dbReference type="InterPro" id="IPR050950">
    <property type="entry name" value="HTH-type_LysR_regulators"/>
</dbReference>
<evidence type="ECO:0000259" key="5">
    <source>
        <dbReference type="PROSITE" id="PS50931"/>
    </source>
</evidence>
<dbReference type="InterPro" id="IPR005119">
    <property type="entry name" value="LysR_subst-bd"/>
</dbReference>
<sequence>MLNDIPVTPDADGAAVDNAEYGLPFSLKTLRSAVAVVAHGSTARAAVAINKSATAITRSIQLLETAVGLPLFERHTRGMVPTAAGRIVVARATRAFDQLELGAREVHETAAGAPRQDLRPSRLSRMVNERLLFVLIAVTETGSATQAAERLDLSQPAVSQAIRELEHLADTSLVERTPRGVRLTGAGEILLRRIKLAFMELRVASEELASMQGVLQGRVTIAASPYASADLVPRAITQFLARHPQIKVTLVDGTHASLIYQLRNADIDIIVSALRDSTFDDVEQEILFDDTLSVVCRVGHPYAQAGTLSLPDVVDASWIAPVPNTAMRTSFAAAFQSEGIAPPEARLEVHNPVAVCSILQKSDYLALLCTHQIQPEIAAGRLTVLPIALDATQRRIGLTLRRDGSPSPGVKALREELHLAAKAMERETAASA</sequence>
<reference evidence="6" key="1">
    <citation type="submission" date="2022-08" db="EMBL/GenBank/DDBJ databases">
        <title>Reclassification of Massilia species as members of the genera Telluria, Duganella, Pseudoduganella, Mokoshia gen. nov. and Zemynaea gen. nov. using orthogonal and non-orthogonal genome-based approaches.</title>
        <authorList>
            <person name="Bowman J.P."/>
        </authorList>
    </citation>
    <scope>NUCLEOTIDE SEQUENCE</scope>
    <source>
        <strain evidence="6">LMG 11547</strain>
    </source>
</reference>
<name>A0ABT2C1C7_9BURK</name>
<proteinExistence type="inferred from homology"/>
<feature type="domain" description="HTH lysR-type" evidence="5">
    <location>
        <begin position="127"/>
        <end position="184"/>
    </location>
</feature>